<comment type="similarity">
    <text evidence="2">Belongs to the glycosyltransferase 41 family. O-GlcNAc transferase subfamily.</text>
</comment>
<feature type="domain" description="O-GlcNAc transferase C-terminal" evidence="9">
    <location>
        <begin position="425"/>
        <end position="609"/>
    </location>
</feature>
<gene>
    <name evidence="10" type="ORF">C0V82_24480</name>
</gene>
<evidence type="ECO:0000256" key="1">
    <source>
        <dbReference type="ARBA" id="ARBA00004922"/>
    </source>
</evidence>
<evidence type="ECO:0000313" key="10">
    <source>
        <dbReference type="EMBL" id="AUN33504.1"/>
    </source>
</evidence>
<dbReference type="Gene3D" id="1.25.40.10">
    <property type="entry name" value="Tetratricopeptide repeat domain"/>
    <property type="match status" value="1"/>
</dbReference>
<dbReference type="GO" id="GO:0097363">
    <property type="term" value="F:protein O-acetylglucosaminyltransferase activity"/>
    <property type="evidence" value="ECO:0007669"/>
    <property type="project" value="UniProtKB-EC"/>
</dbReference>
<dbReference type="SUPFAM" id="SSF53756">
    <property type="entry name" value="UDP-Glycosyltransferase/glycogen phosphorylase"/>
    <property type="match status" value="1"/>
</dbReference>
<dbReference type="SMART" id="SM00028">
    <property type="entry name" value="TPR"/>
    <property type="match status" value="2"/>
</dbReference>
<dbReference type="SUPFAM" id="SSF48452">
    <property type="entry name" value="TPR-like"/>
    <property type="match status" value="1"/>
</dbReference>
<accession>A0A2K9NKA0</accession>
<dbReference type="PANTHER" id="PTHR44998:SF1">
    <property type="entry name" value="UDP-N-ACETYLGLUCOSAMINE--PEPTIDE N-ACETYLGLUCOSAMINYLTRANSFERASE 110 KDA SUBUNIT"/>
    <property type="match status" value="1"/>
</dbReference>
<dbReference type="Pfam" id="PF13844">
    <property type="entry name" value="Glyco_transf_41"/>
    <property type="match status" value="2"/>
</dbReference>
<evidence type="ECO:0000259" key="9">
    <source>
        <dbReference type="Pfam" id="PF13844"/>
    </source>
</evidence>
<dbReference type="KEGG" id="ncb:C0V82_24480"/>
<evidence type="ECO:0000256" key="5">
    <source>
        <dbReference type="ARBA" id="ARBA00022679"/>
    </source>
</evidence>
<evidence type="ECO:0000313" key="11">
    <source>
        <dbReference type="Proteomes" id="UP000234752"/>
    </source>
</evidence>
<dbReference type="PROSITE" id="PS50005">
    <property type="entry name" value="TPR"/>
    <property type="match status" value="2"/>
</dbReference>
<dbReference type="InterPro" id="IPR019734">
    <property type="entry name" value="TPR_rpt"/>
</dbReference>
<evidence type="ECO:0000256" key="8">
    <source>
        <dbReference type="PROSITE-ProRule" id="PRU00339"/>
    </source>
</evidence>
<sequence length="623" mass="69498">MDAAGMTAPSAVDLLIADLRGAPPGLSPVDPATRSRWRHLLSGLPAIEAMAAVAQADPMPNRHWAADMLHEWLVSPGNGGVDSAPIWFNLGVELAARGDSGSAATAYTNALLLQPSLWQATINLAGIREAAGDTQTALATINTALQDDEARTKLLNQRGRLLEKLSRLDEAETTYYRSLLTKPDQHYVVQHWAFVRQNMCAWPLFGPGIPGLTVEQLRDQCGGLATLALADNVAEQRRTVQSWLDRRPVPVTQPLAPATGYAHRRLRIGYMSSDFCRHAMTFLVAELLERHDRDRFEIYGYCSSPDDGSDMRARVLAALDHCRLVRDKDHETVARQIRADEIDILIDLNGITVGERLDVLRWKPAPVQMTYLGFIGPVPIPELDYILTDEYAIPPSIADQYWPRPLYLPGVYQANDGRPVPMADISRADEGLPQDRFIFCCFCGSYKISEAMFALWMRILARTRDSVLWLLEDNRWVVGNLRAQAVRHGIDPDRLIFSPRAMPDRYRARMALADLFLDTTPYNAGTVASDALRAGLPILTLSRETFASRMAGALLRAMDLPELITTKDDDYVDRAVALYNTPDLYRAIRSRTTPEHWQATLGDTHTFTRGFEATLDRVAIRAD</sequence>
<evidence type="ECO:0000256" key="3">
    <source>
        <dbReference type="ARBA" id="ARBA00011970"/>
    </source>
</evidence>
<evidence type="ECO:0000256" key="4">
    <source>
        <dbReference type="ARBA" id="ARBA00022676"/>
    </source>
</evidence>
<dbReference type="Gene3D" id="3.40.50.2000">
    <property type="entry name" value="Glycogen Phosphorylase B"/>
    <property type="match status" value="1"/>
</dbReference>
<dbReference type="AlphaFoldDB" id="A0A2K9NKA0"/>
<evidence type="ECO:0000256" key="2">
    <source>
        <dbReference type="ARBA" id="ARBA00005386"/>
    </source>
</evidence>
<keyword evidence="5 10" id="KW-0808">Transferase</keyword>
<keyword evidence="4" id="KW-0328">Glycosyltransferase</keyword>
<reference evidence="10 11" key="1">
    <citation type="submission" date="2017-12" db="EMBL/GenBank/DDBJ databases">
        <title>Genomes of bacteria within cyanobacterial aggregates.</title>
        <authorList>
            <person name="Cai H."/>
        </authorList>
    </citation>
    <scope>NUCLEOTIDE SEQUENCE [LARGE SCALE GENOMIC DNA]</scope>
    <source>
        <strain evidence="10 11">TH16</strain>
        <plasmid evidence="10 11">unnamed1</plasmid>
    </source>
</reference>
<evidence type="ECO:0000256" key="7">
    <source>
        <dbReference type="ARBA" id="ARBA00022803"/>
    </source>
</evidence>
<organism evidence="10 11">
    <name type="scientific">Niveispirillum cyanobacteriorum</name>
    <dbReference type="NCBI Taxonomy" id="1612173"/>
    <lineage>
        <taxon>Bacteria</taxon>
        <taxon>Pseudomonadati</taxon>
        <taxon>Pseudomonadota</taxon>
        <taxon>Alphaproteobacteria</taxon>
        <taxon>Rhodospirillales</taxon>
        <taxon>Azospirillaceae</taxon>
        <taxon>Niveispirillum</taxon>
    </lineage>
</organism>
<dbReference type="Proteomes" id="UP000234752">
    <property type="component" value="Plasmid unnamed1"/>
</dbReference>
<dbReference type="PANTHER" id="PTHR44998">
    <property type="match status" value="1"/>
</dbReference>
<feature type="domain" description="O-GlcNAc transferase C-terminal" evidence="9">
    <location>
        <begin position="262"/>
        <end position="416"/>
    </location>
</feature>
<dbReference type="InterPro" id="IPR011990">
    <property type="entry name" value="TPR-like_helical_dom_sf"/>
</dbReference>
<keyword evidence="7 8" id="KW-0802">TPR repeat</keyword>
<dbReference type="InterPro" id="IPR029489">
    <property type="entry name" value="OGT/SEC/SPY_C"/>
</dbReference>
<evidence type="ECO:0000256" key="6">
    <source>
        <dbReference type="ARBA" id="ARBA00022737"/>
    </source>
</evidence>
<feature type="repeat" description="TPR" evidence="8">
    <location>
        <begin position="152"/>
        <end position="185"/>
    </location>
</feature>
<keyword evidence="10" id="KW-0614">Plasmid</keyword>
<geneLocation type="plasmid" evidence="10 11">
    <name>unnamed1</name>
</geneLocation>
<dbReference type="Gene3D" id="3.40.50.11380">
    <property type="match status" value="1"/>
</dbReference>
<proteinExistence type="inferred from homology"/>
<keyword evidence="6" id="KW-0677">Repeat</keyword>
<feature type="repeat" description="TPR" evidence="8">
    <location>
        <begin position="84"/>
        <end position="117"/>
    </location>
</feature>
<keyword evidence="11" id="KW-1185">Reference proteome</keyword>
<protein>
    <recommendedName>
        <fullName evidence="3">protein O-GlcNAc transferase</fullName>
        <ecNumber evidence="3">2.4.1.255</ecNumber>
    </recommendedName>
</protein>
<comment type="pathway">
    <text evidence="1">Protein modification; protein glycosylation.</text>
</comment>
<dbReference type="EMBL" id="CP025613">
    <property type="protein sequence ID" value="AUN33504.1"/>
    <property type="molecule type" value="Genomic_DNA"/>
</dbReference>
<dbReference type="EC" id="2.4.1.255" evidence="3"/>
<name>A0A2K9NKA0_9PROT</name>